<dbReference type="RefSeq" id="WP_285982676.1">
    <property type="nucleotide sequence ID" value="NZ_JASVDS010000003.1"/>
</dbReference>
<gene>
    <name evidence="1" type="ORF">QRD43_11780</name>
</gene>
<dbReference type="Proteomes" id="UP001238603">
    <property type="component" value="Unassembled WGS sequence"/>
</dbReference>
<sequence>MLWILPAARVGATEPLLVTIDARIGTEARGRERGAQAARADIAAGRLKLYESAGPGTVRDAPRQALRERLLRAKGIRLELGAGCTDPGEPRGFHEAYNKAMAAEAQRRFGPDFWSRLDQAVDRQLPATQPRGVAASTTP</sequence>
<name>A0ABT7LIE2_9BURK</name>
<evidence type="ECO:0000313" key="2">
    <source>
        <dbReference type="Proteomes" id="UP001238603"/>
    </source>
</evidence>
<keyword evidence="2" id="KW-1185">Reference proteome</keyword>
<comment type="caution">
    <text evidence="1">The sequence shown here is derived from an EMBL/GenBank/DDBJ whole genome shotgun (WGS) entry which is preliminary data.</text>
</comment>
<accession>A0ABT7LIE2</accession>
<dbReference type="EMBL" id="JASVDS010000003">
    <property type="protein sequence ID" value="MDL5032583.1"/>
    <property type="molecule type" value="Genomic_DNA"/>
</dbReference>
<reference evidence="1 2" key="1">
    <citation type="submission" date="2023-06" db="EMBL/GenBank/DDBJ databases">
        <title>Pelomonas sp. APW6 16S ribosomal RNA gene genome sequencing and assembly.</title>
        <authorList>
            <person name="Woo H."/>
        </authorList>
    </citation>
    <scope>NUCLEOTIDE SEQUENCE [LARGE SCALE GENOMIC DNA]</scope>
    <source>
        <strain evidence="1 2">APW6</strain>
    </source>
</reference>
<proteinExistence type="predicted"/>
<organism evidence="1 2">
    <name type="scientific">Roseateles subflavus</name>
    <dbReference type="NCBI Taxonomy" id="3053353"/>
    <lineage>
        <taxon>Bacteria</taxon>
        <taxon>Pseudomonadati</taxon>
        <taxon>Pseudomonadota</taxon>
        <taxon>Betaproteobacteria</taxon>
        <taxon>Burkholderiales</taxon>
        <taxon>Sphaerotilaceae</taxon>
        <taxon>Roseateles</taxon>
    </lineage>
</organism>
<evidence type="ECO:0000313" key="1">
    <source>
        <dbReference type="EMBL" id="MDL5032583.1"/>
    </source>
</evidence>
<protein>
    <submittedName>
        <fullName evidence="1">Uncharacterized protein</fullName>
    </submittedName>
</protein>